<evidence type="ECO:0000256" key="6">
    <source>
        <dbReference type="ARBA" id="ARBA00023235"/>
    </source>
</evidence>
<dbReference type="Gene3D" id="2.60.120.10">
    <property type="entry name" value="Jelly Rolls"/>
    <property type="match status" value="2"/>
</dbReference>
<dbReference type="GO" id="GO:0009298">
    <property type="term" value="P:GDP-mannose biosynthetic process"/>
    <property type="evidence" value="ECO:0007669"/>
    <property type="project" value="InterPro"/>
</dbReference>
<feature type="domain" description="Phosphomannose isomerase type I catalytic" evidence="9">
    <location>
        <begin position="1"/>
        <end position="132"/>
    </location>
</feature>
<dbReference type="InterPro" id="IPR046457">
    <property type="entry name" value="PMI_typeI_cat"/>
</dbReference>
<accession>A0A852RQI2</accession>
<reference evidence="10 11" key="1">
    <citation type="submission" date="2020-07" db="EMBL/GenBank/DDBJ databases">
        <title>Sequencing the genomes of 1000 actinobacteria strains.</title>
        <authorList>
            <person name="Klenk H.-P."/>
        </authorList>
    </citation>
    <scope>NUCLEOTIDE SEQUENCE [LARGE SCALE GENOMIC DNA]</scope>
    <source>
        <strain evidence="10 11">DSM 19082</strain>
    </source>
</reference>
<dbReference type="InterPro" id="IPR011051">
    <property type="entry name" value="RmlC_Cupin_sf"/>
</dbReference>
<comment type="catalytic activity">
    <reaction evidence="1">
        <text>D-mannose 6-phosphate = D-fructose 6-phosphate</text>
        <dbReference type="Rhea" id="RHEA:12356"/>
        <dbReference type="ChEBI" id="CHEBI:58735"/>
        <dbReference type="ChEBI" id="CHEBI:61527"/>
        <dbReference type="EC" id="5.3.1.8"/>
    </reaction>
</comment>
<evidence type="ECO:0000259" key="9">
    <source>
        <dbReference type="Pfam" id="PF20511"/>
    </source>
</evidence>
<evidence type="ECO:0000256" key="2">
    <source>
        <dbReference type="ARBA" id="ARBA00010772"/>
    </source>
</evidence>
<dbReference type="Proteomes" id="UP000582231">
    <property type="component" value="Unassembled WGS sequence"/>
</dbReference>
<dbReference type="SUPFAM" id="SSF51182">
    <property type="entry name" value="RmlC-like cupins"/>
    <property type="match status" value="1"/>
</dbReference>
<feature type="binding site" evidence="8">
    <location>
        <position position="244"/>
    </location>
    <ligand>
        <name>Zn(2+)</name>
        <dbReference type="ChEBI" id="CHEBI:29105"/>
    </ligand>
</feature>
<keyword evidence="11" id="KW-1185">Reference proteome</keyword>
<evidence type="ECO:0000256" key="4">
    <source>
        <dbReference type="ARBA" id="ARBA00022723"/>
    </source>
</evidence>
<evidence type="ECO:0000313" key="11">
    <source>
        <dbReference type="Proteomes" id="UP000582231"/>
    </source>
</evidence>
<evidence type="ECO:0000256" key="3">
    <source>
        <dbReference type="ARBA" id="ARBA00011956"/>
    </source>
</evidence>
<comment type="similarity">
    <text evidence="2">Belongs to the mannose-6-phosphate isomerase type 1 family.</text>
</comment>
<dbReference type="CDD" id="cd07011">
    <property type="entry name" value="cupin_PMI_type_I_N"/>
    <property type="match status" value="1"/>
</dbReference>
<dbReference type="EMBL" id="JACCBF010000001">
    <property type="protein sequence ID" value="NYD31506.1"/>
    <property type="molecule type" value="Genomic_DNA"/>
</dbReference>
<dbReference type="InterPro" id="IPR001250">
    <property type="entry name" value="Man6P_Isoase-1"/>
</dbReference>
<evidence type="ECO:0000256" key="1">
    <source>
        <dbReference type="ARBA" id="ARBA00000757"/>
    </source>
</evidence>
<dbReference type="InterPro" id="IPR016305">
    <property type="entry name" value="Mannose-6-P_Isomerase"/>
</dbReference>
<dbReference type="AlphaFoldDB" id="A0A852RQI2"/>
<proteinExistence type="inferred from homology"/>
<name>A0A852RQI2_9ACTN</name>
<dbReference type="GO" id="GO:0004476">
    <property type="term" value="F:mannose-6-phosphate isomerase activity"/>
    <property type="evidence" value="ECO:0007669"/>
    <property type="project" value="UniProtKB-EC"/>
</dbReference>
<dbReference type="GO" id="GO:0005975">
    <property type="term" value="P:carbohydrate metabolic process"/>
    <property type="evidence" value="ECO:0007669"/>
    <property type="project" value="InterPro"/>
</dbReference>
<keyword evidence="5 8" id="KW-0862">Zinc</keyword>
<dbReference type="PIRSF" id="PIRSF001480">
    <property type="entry name" value="Mannose-6-phosphate_isomerase"/>
    <property type="match status" value="1"/>
</dbReference>
<dbReference type="GO" id="GO:0005829">
    <property type="term" value="C:cytosol"/>
    <property type="evidence" value="ECO:0007669"/>
    <property type="project" value="TreeGrafter"/>
</dbReference>
<feature type="binding site" evidence="8">
    <location>
        <position position="82"/>
    </location>
    <ligand>
        <name>Zn(2+)</name>
        <dbReference type="ChEBI" id="CHEBI:29105"/>
    </ligand>
</feature>
<dbReference type="Pfam" id="PF20511">
    <property type="entry name" value="PMI_typeI_cat"/>
    <property type="match status" value="1"/>
</dbReference>
<feature type="binding site" evidence="8">
    <location>
        <position position="117"/>
    </location>
    <ligand>
        <name>Zn(2+)</name>
        <dbReference type="ChEBI" id="CHEBI:29105"/>
    </ligand>
</feature>
<dbReference type="InterPro" id="IPR014710">
    <property type="entry name" value="RmlC-like_jellyroll"/>
</dbReference>
<dbReference type="EC" id="5.3.1.8" evidence="3"/>
<organism evidence="10 11">
    <name type="scientific">Nocardioides kongjuensis</name>
    <dbReference type="NCBI Taxonomy" id="349522"/>
    <lineage>
        <taxon>Bacteria</taxon>
        <taxon>Bacillati</taxon>
        <taxon>Actinomycetota</taxon>
        <taxon>Actinomycetes</taxon>
        <taxon>Propionibacteriales</taxon>
        <taxon>Nocardioidaceae</taxon>
        <taxon>Nocardioides</taxon>
    </lineage>
</organism>
<dbReference type="NCBIfam" id="TIGR00218">
    <property type="entry name" value="manA"/>
    <property type="match status" value="1"/>
</dbReference>
<dbReference type="Gene3D" id="1.10.441.10">
    <property type="entry name" value="Phosphomannose Isomerase, domain 2"/>
    <property type="match status" value="1"/>
</dbReference>
<evidence type="ECO:0000256" key="8">
    <source>
        <dbReference type="PIRSR" id="PIRSR001480-2"/>
    </source>
</evidence>
<keyword evidence="4 8" id="KW-0479">Metal-binding</keyword>
<feature type="binding site" evidence="8">
    <location>
        <position position="80"/>
    </location>
    <ligand>
        <name>Zn(2+)</name>
        <dbReference type="ChEBI" id="CHEBI:29105"/>
    </ligand>
</feature>
<dbReference type="RefSeq" id="WP_179727801.1">
    <property type="nucleotide sequence ID" value="NZ_BAABEF010000001.1"/>
</dbReference>
<gene>
    <name evidence="10" type="ORF">BJ958_003052</name>
</gene>
<evidence type="ECO:0000313" key="10">
    <source>
        <dbReference type="EMBL" id="NYD31506.1"/>
    </source>
</evidence>
<comment type="cofactor">
    <cofactor evidence="8">
        <name>Zn(2+)</name>
        <dbReference type="ChEBI" id="CHEBI:29105"/>
    </cofactor>
    <text evidence="8">Binds 1 zinc ion per subunit.</text>
</comment>
<dbReference type="PANTHER" id="PTHR10309:SF0">
    <property type="entry name" value="MANNOSE-6-PHOSPHATE ISOMERASE"/>
    <property type="match status" value="1"/>
</dbReference>
<dbReference type="PRINTS" id="PR00714">
    <property type="entry name" value="MAN6PISMRASE"/>
</dbReference>
<dbReference type="GO" id="GO:0008270">
    <property type="term" value="F:zinc ion binding"/>
    <property type="evidence" value="ECO:0007669"/>
    <property type="project" value="InterPro"/>
</dbReference>
<protein>
    <recommendedName>
        <fullName evidence="3">mannose-6-phosphate isomerase</fullName>
        <ecNumber evidence="3">5.3.1.8</ecNumber>
    </recommendedName>
</protein>
<feature type="active site" evidence="7">
    <location>
        <position position="263"/>
    </location>
</feature>
<keyword evidence="6 10" id="KW-0413">Isomerase</keyword>
<evidence type="ECO:0000256" key="7">
    <source>
        <dbReference type="PIRSR" id="PIRSR001480-1"/>
    </source>
</evidence>
<sequence length="393" mass="41481">MLALDCATQSYDWGSADAIPGFLRRDADGRRVAEMWVGTHPLGPAQVVDAAGEKRPLTEVAGELGFMLKVLAADRPLSIQVHPDAPRAAAGFAAEEEAGIAISAPERVFKDPHPKPEMVYALTTFDTLVGLRRTSEIMRLLHALDHPLADELTAGLVENSGFPGIVRLIEGLLAAPPSGEVVTEVAQACQKALDAGLDVKRAFETAVELAETNPGDVGVIVSLLMNRLTLQAGEAAYLATGIIHAHLRGMCLEVMVSSDNVLRAGLTTKHVDPEGLVRCLEEGTSRAARVEPIVFNFSTDVFSPCGDFALSVTQSSPADPAGVVLPASGPRLLVCTGGEVALANRRDEVLRLRRGDVAYADAGDGELRVAGTGEIAQAFVPATDARGQLFDLL</sequence>
<dbReference type="PANTHER" id="PTHR10309">
    <property type="entry name" value="MANNOSE-6-PHOSPHATE ISOMERASE"/>
    <property type="match status" value="1"/>
</dbReference>
<comment type="caution">
    <text evidence="10">The sequence shown here is derived from an EMBL/GenBank/DDBJ whole genome shotgun (WGS) entry which is preliminary data.</text>
</comment>
<evidence type="ECO:0000256" key="5">
    <source>
        <dbReference type="ARBA" id="ARBA00022833"/>
    </source>
</evidence>